<dbReference type="InterPro" id="IPR000089">
    <property type="entry name" value="Biotin_lipoyl"/>
</dbReference>
<sequence>MFELDEIKDLMHALEHSSLNRLKVKFSDGEILLEKNSVPSDFAPVKKDDVTAPAIAVNKESDKIEEITAPMVGTFYSSPEPNMPSFVQPGSKVHPNTVICILEAMKLFSEIEAQAEGEIVEVLVKDGDFVEYGQPLFKIKTY</sequence>
<evidence type="ECO:0000256" key="7">
    <source>
        <dbReference type="ARBA" id="ARBA00023267"/>
    </source>
</evidence>
<evidence type="ECO:0000256" key="2">
    <source>
        <dbReference type="ARBA" id="ARBA00017562"/>
    </source>
</evidence>
<organism evidence="10 11">
    <name type="scientific">Pectinatus haikarae</name>
    <dbReference type="NCBI Taxonomy" id="349096"/>
    <lineage>
        <taxon>Bacteria</taxon>
        <taxon>Bacillati</taxon>
        <taxon>Bacillota</taxon>
        <taxon>Negativicutes</taxon>
        <taxon>Selenomonadales</taxon>
        <taxon>Selenomonadaceae</taxon>
        <taxon>Pectinatus</taxon>
    </lineage>
</organism>
<evidence type="ECO:0000256" key="1">
    <source>
        <dbReference type="ARBA" id="ARBA00005194"/>
    </source>
</evidence>
<dbReference type="PROSITE" id="PS00188">
    <property type="entry name" value="BIOTIN"/>
    <property type="match status" value="1"/>
</dbReference>
<dbReference type="CDD" id="cd06850">
    <property type="entry name" value="biotinyl_domain"/>
    <property type="match status" value="1"/>
</dbReference>
<dbReference type="NCBIfam" id="TIGR00531">
    <property type="entry name" value="BCCP"/>
    <property type="match status" value="1"/>
</dbReference>
<comment type="pathway">
    <text evidence="1 8">Lipid metabolism; fatty acid biosynthesis.</text>
</comment>
<dbReference type="InterPro" id="IPR001249">
    <property type="entry name" value="AcCoA_biotinCC"/>
</dbReference>
<dbReference type="InterPro" id="IPR050709">
    <property type="entry name" value="Biotin_Carboxyl_Carrier/Decarb"/>
</dbReference>
<dbReference type="SUPFAM" id="SSF51230">
    <property type="entry name" value="Single hybrid motif"/>
    <property type="match status" value="1"/>
</dbReference>
<dbReference type="Pfam" id="PF00364">
    <property type="entry name" value="Biotin_lipoyl"/>
    <property type="match status" value="1"/>
</dbReference>
<dbReference type="EMBL" id="JAUSUE010000019">
    <property type="protein sequence ID" value="MDQ0204671.1"/>
    <property type="molecule type" value="Genomic_DNA"/>
</dbReference>
<feature type="domain" description="Lipoyl-binding" evidence="9">
    <location>
        <begin position="64"/>
        <end position="140"/>
    </location>
</feature>
<comment type="function">
    <text evidence="8">This protein is a component of the acetyl coenzyme A carboxylase complex; first, biotin carboxylase catalyzes the carboxylation of the carrier protein and then the transcarboxylase transfers the carboxyl group to form malonyl-CoA.</text>
</comment>
<dbReference type="InterPro" id="IPR001882">
    <property type="entry name" value="Biotin_BS"/>
</dbReference>
<dbReference type="Proteomes" id="UP001239167">
    <property type="component" value="Unassembled WGS sequence"/>
</dbReference>
<evidence type="ECO:0000259" key="9">
    <source>
        <dbReference type="PROSITE" id="PS50968"/>
    </source>
</evidence>
<protein>
    <recommendedName>
        <fullName evidence="2 8">Biotin carboxyl carrier protein of acetyl-CoA carboxylase</fullName>
    </recommendedName>
</protein>
<evidence type="ECO:0000256" key="4">
    <source>
        <dbReference type="ARBA" id="ARBA00022832"/>
    </source>
</evidence>
<evidence type="ECO:0000256" key="5">
    <source>
        <dbReference type="ARBA" id="ARBA00023098"/>
    </source>
</evidence>
<dbReference type="InterPro" id="IPR011053">
    <property type="entry name" value="Single_hybrid_motif"/>
</dbReference>
<dbReference type="PRINTS" id="PR01071">
    <property type="entry name" value="ACOABIOTINCC"/>
</dbReference>
<dbReference type="PANTHER" id="PTHR45266">
    <property type="entry name" value="OXALOACETATE DECARBOXYLASE ALPHA CHAIN"/>
    <property type="match status" value="1"/>
</dbReference>
<dbReference type="Gene3D" id="2.40.50.100">
    <property type="match status" value="1"/>
</dbReference>
<evidence type="ECO:0000313" key="10">
    <source>
        <dbReference type="EMBL" id="MDQ0204671.1"/>
    </source>
</evidence>
<proteinExistence type="predicted"/>
<keyword evidence="5 8" id="KW-0443">Lipid metabolism</keyword>
<accession>A0ABT9YAC1</accession>
<keyword evidence="4 8" id="KW-0276">Fatty acid metabolism</keyword>
<dbReference type="PROSITE" id="PS50968">
    <property type="entry name" value="BIOTINYL_LIPOYL"/>
    <property type="match status" value="1"/>
</dbReference>
<dbReference type="PANTHER" id="PTHR45266:SF3">
    <property type="entry name" value="OXALOACETATE DECARBOXYLASE ALPHA CHAIN"/>
    <property type="match status" value="1"/>
</dbReference>
<evidence type="ECO:0000256" key="3">
    <source>
        <dbReference type="ARBA" id="ARBA00022516"/>
    </source>
</evidence>
<comment type="caution">
    <text evidence="10">The sequence shown here is derived from an EMBL/GenBank/DDBJ whole genome shotgun (WGS) entry which is preliminary data.</text>
</comment>
<reference evidence="10 11" key="1">
    <citation type="submission" date="2023-07" db="EMBL/GenBank/DDBJ databases">
        <title>Genomic Encyclopedia of Type Strains, Phase IV (KMG-IV): sequencing the most valuable type-strain genomes for metagenomic binning, comparative biology and taxonomic classification.</title>
        <authorList>
            <person name="Goeker M."/>
        </authorList>
    </citation>
    <scope>NUCLEOTIDE SEQUENCE [LARGE SCALE GENOMIC DNA]</scope>
    <source>
        <strain evidence="10 11">DSM 16980</strain>
    </source>
</reference>
<evidence type="ECO:0000313" key="11">
    <source>
        <dbReference type="Proteomes" id="UP001239167"/>
    </source>
</evidence>
<keyword evidence="7 8" id="KW-0092">Biotin</keyword>
<keyword evidence="11" id="KW-1185">Reference proteome</keyword>
<evidence type="ECO:0000256" key="6">
    <source>
        <dbReference type="ARBA" id="ARBA00023160"/>
    </source>
</evidence>
<keyword evidence="3 8" id="KW-0444">Lipid biosynthesis</keyword>
<evidence type="ECO:0000256" key="8">
    <source>
        <dbReference type="RuleBase" id="RU364072"/>
    </source>
</evidence>
<gene>
    <name evidence="10" type="ORF">J2S01_002403</name>
</gene>
<name>A0ABT9YAC1_9FIRM</name>
<dbReference type="RefSeq" id="WP_307224981.1">
    <property type="nucleotide sequence ID" value="NZ_CP116940.1"/>
</dbReference>
<keyword evidence="6 8" id="KW-0275">Fatty acid biosynthesis</keyword>